<evidence type="ECO:0000259" key="17">
    <source>
        <dbReference type="PROSITE" id="PS50970"/>
    </source>
</evidence>
<dbReference type="GO" id="GO:0032259">
    <property type="term" value="P:methylation"/>
    <property type="evidence" value="ECO:0007669"/>
    <property type="project" value="UniProtKB-KW"/>
</dbReference>
<evidence type="ECO:0000259" key="19">
    <source>
        <dbReference type="PROSITE" id="PS50974"/>
    </source>
</evidence>
<dbReference type="GO" id="GO:0046653">
    <property type="term" value="P:tetrahydrofolate metabolic process"/>
    <property type="evidence" value="ECO:0007669"/>
    <property type="project" value="TreeGrafter"/>
</dbReference>
<dbReference type="InterPro" id="IPR036594">
    <property type="entry name" value="Meth_synthase_dom"/>
</dbReference>
<dbReference type="SMART" id="SM01018">
    <property type="entry name" value="B12-binding_2"/>
    <property type="match status" value="1"/>
</dbReference>
<comment type="cofactor">
    <cofactor evidence="1">
        <name>Zn(2+)</name>
        <dbReference type="ChEBI" id="CHEBI:29105"/>
    </cofactor>
</comment>
<dbReference type="InterPro" id="IPR036589">
    <property type="entry name" value="HCY_dom_sf"/>
</dbReference>
<evidence type="ECO:0000256" key="14">
    <source>
        <dbReference type="ARBA" id="ARBA00023167"/>
    </source>
</evidence>
<dbReference type="SUPFAM" id="SSF47644">
    <property type="entry name" value="Methionine synthase domain"/>
    <property type="match status" value="1"/>
</dbReference>
<dbReference type="SUPFAM" id="SSF82282">
    <property type="entry name" value="Homocysteine S-methyltransferase"/>
    <property type="match status" value="1"/>
</dbReference>
<keyword evidence="13" id="KW-0862">Zinc</keyword>
<dbReference type="Gene3D" id="1.10.1240.10">
    <property type="entry name" value="Methionine synthase domain"/>
    <property type="match status" value="1"/>
</dbReference>
<evidence type="ECO:0000256" key="6">
    <source>
        <dbReference type="ARBA" id="ARBA00022603"/>
    </source>
</evidence>
<dbReference type="InterPro" id="IPR036724">
    <property type="entry name" value="Cobalamin-bd_sf"/>
</dbReference>
<feature type="domain" description="B12-binding" evidence="20">
    <location>
        <begin position="741"/>
        <end position="876"/>
    </location>
</feature>
<dbReference type="PROSITE" id="PS50974">
    <property type="entry name" value="ADOMET_ACTIVATION"/>
    <property type="match status" value="1"/>
</dbReference>
<dbReference type="PIRSF" id="PIRSF000381">
    <property type="entry name" value="MetH"/>
    <property type="match status" value="1"/>
</dbReference>
<sequence>MEIFKKLKSALKKRILVLDGAMGTMIQQCGLGESDFRGDRFSNHPVNLKGCNDVLNLVRPDVISNIHRQYLEAGADIIETNTFNSTSVSLSDYHLESLDYEISRAGAELARKEVDRFIGLHPGEMRFVAGSIGPTNKTASMSPDVNRPEYRAVRYDDLLNSYTEQALGLIDGGADIMLVETVFDTLNAKAAINACRDAMKKRDKDLPLMISGTIVDASGRTLSGQTIDAFLASFSQSGVFSVGLNCSLGAEQMRPHLRELSANTSWMVSAHPNAGLPDHLGCYNETPDQMARRIGEFAKNGFVNIVGGCCGTTPAHIRAIADAVKNILPRELPLQKTETVVSGLDALFINPEANFINIGERTNVAGSKKFARLIREKKYEEALSVAREQFENGAQVIDVNLDDSLLDAEKEMTLFLDYLSSDPDVARLPVMIDSSRWNVIEAGLKCLQGKAIVNSISLKDGEEIFLQRAETIRRFGAAVVVMAFDEEGQATTFEHKCRIAERAYTLLVGSGFPPQDIIIDANVLTIATGMEEHNNYAFDYIRAVEWIKANLPYVKTSGGISNLSYSFRGNDSLREAMHSVFLYHAINAGLDMGIVNAGRLPVYDEIDPGLRNLVENVILNKTPDAASRLISFASEMKHDATAVSVCDSRRNDDVQERLKYSVIHGVTTFLIQDIDESLQALRQPLSIIEGPLMEGMKQVGELFGCGKMFLPQVVRSARVMKQAVDYLNAKNEQYQIPQNSSGKIVMATVKGDVHDIGKNIASVVLACNNFEVVDLGVMVPADVIVKKALDVHADAIGLSGLITPSLEEMVNVAMEMELAGMKIPLLIGGATTSELHTAIRIAPIYSGPVVHIRDASMAGNILNELLNSETKARKTEEIISRQNLLADQFSERQATKGYISFAEAQGRKPDINFSKPETGSVESGIHYIADQDLNELVELIDWNAYFHEWKFKGKFPELLDDPVSGEEANKLLVDTKSILKIIAEKKLIVAQAAYGLYPANSDAEDVFIQTEYGAERLCFLRNQEADRTTNFCLADFVAPRKTGIEDRLGLFVTTARISASDKALEREDLSDEYHVLILKMLCDRFAEAMAEKIHRWFSGCLYSGDEVKGIRPAPGYPACPDHSEKEKIFGILDAENKLETSLNENFMMVPESGICGYYFPNPRASYFSVGRIGHDQIADYSERKNIDSGLAEKLLSTHLNYK</sequence>
<dbReference type="FunFam" id="3.20.20.330:FF:000001">
    <property type="entry name" value="Methionine synthase"/>
    <property type="match status" value="1"/>
</dbReference>
<evidence type="ECO:0000256" key="10">
    <source>
        <dbReference type="ARBA" id="ARBA00022691"/>
    </source>
</evidence>
<comment type="cofactor">
    <cofactor evidence="2">
        <name>methylcob(III)alamin</name>
        <dbReference type="ChEBI" id="CHEBI:28115"/>
    </cofactor>
</comment>
<dbReference type="CDD" id="cd02069">
    <property type="entry name" value="methionine_synthase_B12_BD"/>
    <property type="match status" value="1"/>
</dbReference>
<dbReference type="Pfam" id="PF02607">
    <property type="entry name" value="B12-binding_2"/>
    <property type="match status" value="1"/>
</dbReference>
<dbReference type="GO" id="GO:0005829">
    <property type="term" value="C:cytosol"/>
    <property type="evidence" value="ECO:0007669"/>
    <property type="project" value="TreeGrafter"/>
</dbReference>
<dbReference type="Gene3D" id="3.20.20.20">
    <property type="entry name" value="Dihydropteroate synthase-like"/>
    <property type="match status" value="1"/>
</dbReference>
<keyword evidence="11" id="KW-0479">Metal-binding</keyword>
<dbReference type="PROSITE" id="PS50970">
    <property type="entry name" value="HCY"/>
    <property type="match status" value="1"/>
</dbReference>
<comment type="similarity">
    <text evidence="4">Belongs to the vitamin-B12 dependent methionine synthase family.</text>
</comment>
<evidence type="ECO:0000313" key="22">
    <source>
        <dbReference type="EMBL" id="MPL99795.1"/>
    </source>
</evidence>
<evidence type="ECO:0000256" key="9">
    <source>
        <dbReference type="ARBA" id="ARBA00022679"/>
    </source>
</evidence>
<keyword evidence="9 22" id="KW-0808">Transferase</keyword>
<dbReference type="InterPro" id="IPR004223">
    <property type="entry name" value="VitB12-dep_Met_synth_activ_dom"/>
</dbReference>
<evidence type="ECO:0000256" key="2">
    <source>
        <dbReference type="ARBA" id="ARBA00001956"/>
    </source>
</evidence>
<dbReference type="PROSITE" id="PS51332">
    <property type="entry name" value="B12_BINDING"/>
    <property type="match status" value="1"/>
</dbReference>
<dbReference type="CDD" id="cd00740">
    <property type="entry name" value="MeTr"/>
    <property type="match status" value="1"/>
</dbReference>
<dbReference type="Pfam" id="PF02574">
    <property type="entry name" value="S-methyl_trans"/>
    <property type="match status" value="1"/>
</dbReference>
<evidence type="ECO:0000256" key="5">
    <source>
        <dbReference type="ARBA" id="ARBA00012032"/>
    </source>
</evidence>
<dbReference type="FunFam" id="3.20.20.20:FF:000002">
    <property type="entry name" value="Methionine synthase"/>
    <property type="match status" value="1"/>
</dbReference>
<dbReference type="SUPFAM" id="SSF56507">
    <property type="entry name" value="Methionine synthase activation domain-like"/>
    <property type="match status" value="1"/>
</dbReference>
<evidence type="ECO:0000256" key="7">
    <source>
        <dbReference type="ARBA" id="ARBA00022605"/>
    </source>
</evidence>
<dbReference type="InterPro" id="IPR003726">
    <property type="entry name" value="HCY_dom"/>
</dbReference>
<reference evidence="22" key="1">
    <citation type="submission" date="2019-08" db="EMBL/GenBank/DDBJ databases">
        <authorList>
            <person name="Kucharzyk K."/>
            <person name="Murdoch R.W."/>
            <person name="Higgins S."/>
            <person name="Loffler F."/>
        </authorList>
    </citation>
    <scope>NUCLEOTIDE SEQUENCE</scope>
</reference>
<evidence type="ECO:0000256" key="15">
    <source>
        <dbReference type="ARBA" id="ARBA00023285"/>
    </source>
</evidence>
<dbReference type="Gene3D" id="3.40.50.280">
    <property type="entry name" value="Cobalamin-binding domain"/>
    <property type="match status" value="1"/>
</dbReference>
<keyword evidence="7" id="KW-0028">Amino-acid biosynthesis</keyword>
<feature type="domain" description="Pterin-binding" evidence="18">
    <location>
        <begin position="355"/>
        <end position="615"/>
    </location>
</feature>
<comment type="caution">
    <text evidence="22">The sequence shown here is derived from an EMBL/GenBank/DDBJ whole genome shotgun (WGS) entry which is preliminary data.</text>
</comment>
<keyword evidence="10" id="KW-0949">S-adenosyl-L-methionine</keyword>
<feature type="domain" description="B12-binding N-terminal" evidence="21">
    <location>
        <begin position="645"/>
        <end position="739"/>
    </location>
</feature>
<evidence type="ECO:0000259" key="18">
    <source>
        <dbReference type="PROSITE" id="PS50972"/>
    </source>
</evidence>
<dbReference type="GO" id="GO:0031419">
    <property type="term" value="F:cobalamin binding"/>
    <property type="evidence" value="ECO:0007669"/>
    <property type="project" value="UniProtKB-KW"/>
</dbReference>
<dbReference type="PROSITE" id="PS51337">
    <property type="entry name" value="B12_BINDING_NTER"/>
    <property type="match status" value="1"/>
</dbReference>
<evidence type="ECO:0000256" key="16">
    <source>
        <dbReference type="ARBA" id="ARBA00031040"/>
    </source>
</evidence>
<dbReference type="Pfam" id="PF02965">
    <property type="entry name" value="Met_synt_B12"/>
    <property type="match status" value="1"/>
</dbReference>
<evidence type="ECO:0000256" key="1">
    <source>
        <dbReference type="ARBA" id="ARBA00001947"/>
    </source>
</evidence>
<dbReference type="Pfam" id="PF00809">
    <property type="entry name" value="Pterin_bind"/>
    <property type="match status" value="1"/>
</dbReference>
<dbReference type="GO" id="GO:0050667">
    <property type="term" value="P:homocysteine metabolic process"/>
    <property type="evidence" value="ECO:0007669"/>
    <property type="project" value="TreeGrafter"/>
</dbReference>
<dbReference type="Pfam" id="PF02310">
    <property type="entry name" value="B12-binding"/>
    <property type="match status" value="1"/>
</dbReference>
<feature type="domain" description="Hcy-binding" evidence="17">
    <location>
        <begin position="4"/>
        <end position="324"/>
    </location>
</feature>
<name>A0A644W7N5_9ZZZZ</name>
<keyword evidence="8" id="KW-0846">Cobalamin</keyword>
<evidence type="ECO:0000256" key="13">
    <source>
        <dbReference type="ARBA" id="ARBA00022833"/>
    </source>
</evidence>
<evidence type="ECO:0000256" key="3">
    <source>
        <dbReference type="ARBA" id="ARBA00005178"/>
    </source>
</evidence>
<dbReference type="Gene3D" id="3.20.20.330">
    <property type="entry name" value="Homocysteine-binding-like domain"/>
    <property type="match status" value="1"/>
</dbReference>
<gene>
    <name evidence="22" type="primary">metH_25</name>
    <name evidence="22" type="ORF">SDC9_46016</name>
</gene>
<keyword evidence="15" id="KW-0170">Cobalt</keyword>
<evidence type="ECO:0000256" key="12">
    <source>
        <dbReference type="ARBA" id="ARBA00022737"/>
    </source>
</evidence>
<evidence type="ECO:0000256" key="4">
    <source>
        <dbReference type="ARBA" id="ARBA00010398"/>
    </source>
</evidence>
<accession>A0A644W7N5</accession>
<evidence type="ECO:0000259" key="21">
    <source>
        <dbReference type="PROSITE" id="PS51337"/>
    </source>
</evidence>
<dbReference type="InterPro" id="IPR011822">
    <property type="entry name" value="MetH"/>
</dbReference>
<proteinExistence type="inferred from homology"/>
<dbReference type="GO" id="GO:0008705">
    <property type="term" value="F:methionine synthase activity"/>
    <property type="evidence" value="ECO:0007669"/>
    <property type="project" value="UniProtKB-EC"/>
</dbReference>
<organism evidence="22">
    <name type="scientific">bioreactor metagenome</name>
    <dbReference type="NCBI Taxonomy" id="1076179"/>
    <lineage>
        <taxon>unclassified sequences</taxon>
        <taxon>metagenomes</taxon>
        <taxon>ecological metagenomes</taxon>
    </lineage>
</organism>
<dbReference type="AlphaFoldDB" id="A0A644W7N5"/>
<feature type="domain" description="AdoMet activation" evidence="19">
    <location>
        <begin position="890"/>
        <end position="1202"/>
    </location>
</feature>
<comment type="pathway">
    <text evidence="3">Amino-acid biosynthesis; L-methionine biosynthesis via de novo pathway; L-methionine from L-homocysteine (MetH route): step 1/1.</text>
</comment>
<evidence type="ECO:0000259" key="20">
    <source>
        <dbReference type="PROSITE" id="PS51332"/>
    </source>
</evidence>
<dbReference type="InterPro" id="IPR003759">
    <property type="entry name" value="Cbl-bd_cap"/>
</dbReference>
<dbReference type="InterPro" id="IPR033706">
    <property type="entry name" value="Met_synthase_B12-bd"/>
</dbReference>
<dbReference type="PROSITE" id="PS50972">
    <property type="entry name" value="PTERIN_BINDING"/>
    <property type="match status" value="1"/>
</dbReference>
<dbReference type="EMBL" id="VSSQ01000689">
    <property type="protein sequence ID" value="MPL99795.1"/>
    <property type="molecule type" value="Genomic_DNA"/>
</dbReference>
<dbReference type="InterPro" id="IPR050554">
    <property type="entry name" value="Met_Synthase/Corrinoid"/>
</dbReference>
<dbReference type="UniPathway" id="UPA00051">
    <property type="reaction ID" value="UER00081"/>
</dbReference>
<evidence type="ECO:0000256" key="8">
    <source>
        <dbReference type="ARBA" id="ARBA00022628"/>
    </source>
</evidence>
<protein>
    <recommendedName>
        <fullName evidence="5">methionine synthase</fullName>
        <ecNumber evidence="5">2.1.1.13</ecNumber>
    </recommendedName>
    <alternativeName>
        <fullName evidence="16">5-methyltetrahydrofolate--homocysteine methyltransferase</fullName>
    </alternativeName>
</protein>
<evidence type="ECO:0000256" key="11">
    <source>
        <dbReference type="ARBA" id="ARBA00022723"/>
    </source>
</evidence>
<dbReference type="InterPro" id="IPR006158">
    <property type="entry name" value="Cobalamin-bd"/>
</dbReference>
<dbReference type="PANTHER" id="PTHR45833:SF1">
    <property type="entry name" value="METHIONINE SYNTHASE"/>
    <property type="match status" value="1"/>
</dbReference>
<dbReference type="GO" id="GO:0008270">
    <property type="term" value="F:zinc ion binding"/>
    <property type="evidence" value="ECO:0007669"/>
    <property type="project" value="InterPro"/>
</dbReference>
<dbReference type="FunFam" id="1.10.1240.10:FF:000001">
    <property type="entry name" value="Methionine synthase"/>
    <property type="match status" value="1"/>
</dbReference>
<dbReference type="SUPFAM" id="SSF52242">
    <property type="entry name" value="Cobalamin (vitamin B12)-binding domain"/>
    <property type="match status" value="1"/>
</dbReference>
<dbReference type="EC" id="2.1.1.13" evidence="5"/>
<dbReference type="InterPro" id="IPR037010">
    <property type="entry name" value="VitB12-dep_Met_synth_activ_sf"/>
</dbReference>
<keyword evidence="6 22" id="KW-0489">Methyltransferase</keyword>
<dbReference type="NCBIfam" id="NF007024">
    <property type="entry name" value="PRK09490.1"/>
    <property type="match status" value="1"/>
</dbReference>
<dbReference type="SUPFAM" id="SSF51717">
    <property type="entry name" value="Dihydropteroate synthetase-like"/>
    <property type="match status" value="1"/>
</dbReference>
<keyword evidence="14" id="KW-0486">Methionine biosynthesis</keyword>
<dbReference type="InterPro" id="IPR000489">
    <property type="entry name" value="Pterin-binding_dom"/>
</dbReference>
<dbReference type="PANTHER" id="PTHR45833">
    <property type="entry name" value="METHIONINE SYNTHASE"/>
    <property type="match status" value="1"/>
</dbReference>
<dbReference type="Gene3D" id="1.10.288.10">
    <property type="entry name" value="Cobalamin-dependent Methionine Synthase, domain 2"/>
    <property type="match status" value="1"/>
</dbReference>
<dbReference type="NCBIfam" id="TIGR02082">
    <property type="entry name" value="metH"/>
    <property type="match status" value="1"/>
</dbReference>
<keyword evidence="12" id="KW-0677">Repeat</keyword>
<dbReference type="InterPro" id="IPR011005">
    <property type="entry name" value="Dihydropteroate_synth-like_sf"/>
</dbReference>
<dbReference type="Gene3D" id="3.10.196.10">
    <property type="entry name" value="Vitamin B12-dependent methionine synthase, activation domain"/>
    <property type="match status" value="1"/>
</dbReference>